<name>A0A1G2DC71_9BACT</name>
<gene>
    <name evidence="1" type="ORF">A2942_03725</name>
</gene>
<dbReference type="Proteomes" id="UP000178534">
    <property type="component" value="Unassembled WGS sequence"/>
</dbReference>
<dbReference type="STRING" id="1798665.A2942_03725"/>
<evidence type="ECO:0000313" key="1">
    <source>
        <dbReference type="EMBL" id="OGZ11196.1"/>
    </source>
</evidence>
<dbReference type="AlphaFoldDB" id="A0A1G2DC71"/>
<protein>
    <submittedName>
        <fullName evidence="1">Uncharacterized protein</fullName>
    </submittedName>
</protein>
<proteinExistence type="predicted"/>
<sequence length="103" mass="12058">MPCEYLFMSFERKNDNERLSSELLALQKGENNGRGIPCVEDIAQYWKMGEIESARQIAWTDNDKIRNYPDLQQWLEDNLFGLDIDSPLKLHGRIENWGKPENA</sequence>
<evidence type="ECO:0000313" key="2">
    <source>
        <dbReference type="Proteomes" id="UP000178534"/>
    </source>
</evidence>
<dbReference type="EMBL" id="MHLP01000040">
    <property type="protein sequence ID" value="OGZ11196.1"/>
    <property type="molecule type" value="Genomic_DNA"/>
</dbReference>
<reference evidence="1 2" key="1">
    <citation type="journal article" date="2016" name="Nat. Commun.">
        <title>Thousands of microbial genomes shed light on interconnected biogeochemical processes in an aquifer system.</title>
        <authorList>
            <person name="Anantharaman K."/>
            <person name="Brown C.T."/>
            <person name="Hug L.A."/>
            <person name="Sharon I."/>
            <person name="Castelle C.J."/>
            <person name="Probst A.J."/>
            <person name="Thomas B.C."/>
            <person name="Singh A."/>
            <person name="Wilkins M.J."/>
            <person name="Karaoz U."/>
            <person name="Brodie E.L."/>
            <person name="Williams K.H."/>
            <person name="Hubbard S.S."/>
            <person name="Banfield J.F."/>
        </authorList>
    </citation>
    <scope>NUCLEOTIDE SEQUENCE [LARGE SCALE GENOMIC DNA]</scope>
</reference>
<comment type="caution">
    <text evidence="1">The sequence shown here is derived from an EMBL/GenBank/DDBJ whole genome shotgun (WGS) entry which is preliminary data.</text>
</comment>
<organism evidence="1 2">
    <name type="scientific">Candidatus Lloydbacteria bacterium RIFCSPLOWO2_01_FULL_50_20</name>
    <dbReference type="NCBI Taxonomy" id="1798665"/>
    <lineage>
        <taxon>Bacteria</taxon>
        <taxon>Candidatus Lloydiibacteriota</taxon>
    </lineage>
</organism>
<accession>A0A1G2DC71</accession>